<comment type="caution">
    <text evidence="1">The sequence shown here is derived from an EMBL/GenBank/DDBJ whole genome shotgun (WGS) entry which is preliminary data.</text>
</comment>
<dbReference type="RefSeq" id="WP_187246578.1">
    <property type="nucleotide sequence ID" value="NZ_BAAAOK010000025.1"/>
</dbReference>
<gene>
    <name evidence="1" type="ORF">HKK74_29160</name>
</gene>
<name>A0ABR7LXP1_9ACTN</name>
<accession>A0ABR7LXP1</accession>
<dbReference type="EMBL" id="JABVEC010000028">
    <property type="protein sequence ID" value="MBC6469530.1"/>
    <property type="molecule type" value="Genomic_DNA"/>
</dbReference>
<reference evidence="1 2" key="1">
    <citation type="submission" date="2020-06" db="EMBL/GenBank/DDBJ databases">
        <title>Actinomadura xiongansis sp. nov., isolated from soil of Baiyangdian.</title>
        <authorList>
            <person name="Zhang X."/>
        </authorList>
    </citation>
    <scope>NUCLEOTIDE SEQUENCE [LARGE SCALE GENOMIC DNA]</scope>
    <source>
        <strain evidence="1 2">HBUM206468</strain>
    </source>
</reference>
<proteinExistence type="predicted"/>
<organism evidence="1 2">
    <name type="scientific">Actinomadura alba</name>
    <dbReference type="NCBI Taxonomy" id="406431"/>
    <lineage>
        <taxon>Bacteria</taxon>
        <taxon>Bacillati</taxon>
        <taxon>Actinomycetota</taxon>
        <taxon>Actinomycetes</taxon>
        <taxon>Streptosporangiales</taxon>
        <taxon>Thermomonosporaceae</taxon>
        <taxon>Actinomadura</taxon>
    </lineage>
</organism>
<sequence length="98" mass="10481">MSGSVPQVWIAASNGRDMIRADAIVIVCLDGGGRVTAQLHDEAKVSVTLVDGSAGVHPPADFHRQLLRAVAELADSSGAQLVRADRDDRGWHWITEPL</sequence>
<protein>
    <submittedName>
        <fullName evidence="1">Uncharacterized protein</fullName>
    </submittedName>
</protein>
<evidence type="ECO:0000313" key="1">
    <source>
        <dbReference type="EMBL" id="MBC6469530.1"/>
    </source>
</evidence>
<evidence type="ECO:0000313" key="2">
    <source>
        <dbReference type="Proteomes" id="UP000805614"/>
    </source>
</evidence>
<dbReference type="Proteomes" id="UP000805614">
    <property type="component" value="Unassembled WGS sequence"/>
</dbReference>
<keyword evidence="2" id="KW-1185">Reference proteome</keyword>